<dbReference type="Gene3D" id="2.40.50.140">
    <property type="entry name" value="Nucleic acid-binding proteins"/>
    <property type="match status" value="1"/>
</dbReference>
<feature type="domain" description="CP-type G" evidence="12">
    <location>
        <begin position="96"/>
        <end position="256"/>
    </location>
</feature>
<comment type="subunit">
    <text evidence="10">Monomer. Associates with 30S ribosomal subunit, binds 16S rRNA.</text>
</comment>
<dbReference type="PROSITE" id="PS50936">
    <property type="entry name" value="ENGC_GTPASE"/>
    <property type="match status" value="1"/>
</dbReference>
<keyword evidence="3 10" id="KW-0479">Metal-binding</keyword>
<dbReference type="InterPro" id="IPR027417">
    <property type="entry name" value="P-loop_NTPase"/>
</dbReference>
<accession>A0A399T771</accession>
<evidence type="ECO:0000313" key="14">
    <source>
        <dbReference type="Proteomes" id="UP000265926"/>
    </source>
</evidence>
<feature type="binding site" evidence="10">
    <location>
        <position position="292"/>
    </location>
    <ligand>
        <name>Zn(2+)</name>
        <dbReference type="ChEBI" id="CHEBI:29105"/>
    </ligand>
</feature>
<dbReference type="GO" id="GO:0005525">
    <property type="term" value="F:GTP binding"/>
    <property type="evidence" value="ECO:0007669"/>
    <property type="project" value="UniProtKB-UniRule"/>
</dbReference>
<gene>
    <name evidence="10 13" type="primary">rsgA</name>
    <name evidence="13" type="ORF">D1614_01775</name>
</gene>
<keyword evidence="1 10" id="KW-0963">Cytoplasm</keyword>
<evidence type="ECO:0000256" key="8">
    <source>
        <dbReference type="ARBA" id="ARBA00022884"/>
    </source>
</evidence>
<dbReference type="GO" id="GO:0003924">
    <property type="term" value="F:GTPase activity"/>
    <property type="evidence" value="ECO:0007669"/>
    <property type="project" value="UniProtKB-UniRule"/>
</dbReference>
<evidence type="ECO:0000313" key="13">
    <source>
        <dbReference type="EMBL" id="RIJ50682.1"/>
    </source>
</evidence>
<protein>
    <recommendedName>
        <fullName evidence="10">Small ribosomal subunit biogenesis GTPase RsgA</fullName>
        <ecNumber evidence="10">3.6.1.-</ecNumber>
    </recommendedName>
</protein>
<evidence type="ECO:0000256" key="6">
    <source>
        <dbReference type="ARBA" id="ARBA00022801"/>
    </source>
</evidence>
<feature type="binding site" evidence="10">
    <location>
        <position position="284"/>
    </location>
    <ligand>
        <name>Zn(2+)</name>
        <dbReference type="ChEBI" id="CHEBI:29105"/>
    </ligand>
</feature>
<keyword evidence="6 10" id="KW-0378">Hydrolase</keyword>
<feature type="binding site" evidence="10">
    <location>
        <begin position="198"/>
        <end position="206"/>
    </location>
    <ligand>
        <name>GTP</name>
        <dbReference type="ChEBI" id="CHEBI:37565"/>
    </ligand>
</feature>
<dbReference type="GO" id="GO:0046872">
    <property type="term" value="F:metal ion binding"/>
    <property type="evidence" value="ECO:0007669"/>
    <property type="project" value="UniProtKB-KW"/>
</dbReference>
<feature type="binding site" evidence="10">
    <location>
        <begin position="144"/>
        <end position="147"/>
    </location>
    <ligand>
        <name>GTP</name>
        <dbReference type="ChEBI" id="CHEBI:37565"/>
    </ligand>
</feature>
<dbReference type="HAMAP" id="MF_01820">
    <property type="entry name" value="GTPase_RsgA"/>
    <property type="match status" value="1"/>
</dbReference>
<feature type="binding site" evidence="10">
    <location>
        <position position="286"/>
    </location>
    <ligand>
        <name>Zn(2+)</name>
        <dbReference type="ChEBI" id="CHEBI:29105"/>
    </ligand>
</feature>
<keyword evidence="9 10" id="KW-0342">GTP-binding</keyword>
<dbReference type="PANTHER" id="PTHR32120:SF10">
    <property type="entry name" value="SMALL RIBOSOMAL SUBUNIT BIOGENESIS GTPASE RSGA"/>
    <property type="match status" value="1"/>
</dbReference>
<evidence type="ECO:0000259" key="12">
    <source>
        <dbReference type="PROSITE" id="PS51721"/>
    </source>
</evidence>
<dbReference type="Gene3D" id="1.10.40.50">
    <property type="entry name" value="Probable gtpase engc, domain 3"/>
    <property type="match status" value="1"/>
</dbReference>
<evidence type="ECO:0000256" key="9">
    <source>
        <dbReference type="ARBA" id="ARBA00023134"/>
    </source>
</evidence>
<dbReference type="OrthoDB" id="9809485at2"/>
<dbReference type="EMBL" id="QWGR01000001">
    <property type="protein sequence ID" value="RIJ50682.1"/>
    <property type="molecule type" value="Genomic_DNA"/>
</dbReference>
<name>A0A399T771_9BACT</name>
<evidence type="ECO:0000259" key="11">
    <source>
        <dbReference type="PROSITE" id="PS50936"/>
    </source>
</evidence>
<keyword evidence="4 10" id="KW-0699">rRNA-binding</keyword>
<keyword evidence="8 10" id="KW-0694">RNA-binding</keyword>
<dbReference type="InterPro" id="IPR004881">
    <property type="entry name" value="Ribosome_biogen_GTPase_RsgA"/>
</dbReference>
<keyword evidence="14" id="KW-1185">Reference proteome</keyword>
<keyword evidence="7 10" id="KW-0862">Zinc</keyword>
<comment type="caution">
    <text evidence="13">The sequence shown here is derived from an EMBL/GenBank/DDBJ whole genome shotgun (WGS) entry which is preliminary data.</text>
</comment>
<dbReference type="PANTHER" id="PTHR32120">
    <property type="entry name" value="SMALL RIBOSOMAL SUBUNIT BIOGENESIS GTPASE RSGA"/>
    <property type="match status" value="1"/>
</dbReference>
<evidence type="ECO:0000256" key="5">
    <source>
        <dbReference type="ARBA" id="ARBA00022741"/>
    </source>
</evidence>
<dbReference type="Proteomes" id="UP000265926">
    <property type="component" value="Unassembled WGS sequence"/>
</dbReference>
<proteinExistence type="inferred from homology"/>
<evidence type="ECO:0000256" key="7">
    <source>
        <dbReference type="ARBA" id="ARBA00022833"/>
    </source>
</evidence>
<keyword evidence="5 10" id="KW-0547">Nucleotide-binding</keyword>
<dbReference type="GO" id="GO:0005737">
    <property type="term" value="C:cytoplasm"/>
    <property type="evidence" value="ECO:0007669"/>
    <property type="project" value="UniProtKB-SubCell"/>
</dbReference>
<dbReference type="InterPro" id="IPR012340">
    <property type="entry name" value="NA-bd_OB-fold"/>
</dbReference>
<evidence type="ECO:0000256" key="4">
    <source>
        <dbReference type="ARBA" id="ARBA00022730"/>
    </source>
</evidence>
<feature type="binding site" evidence="10">
    <location>
        <position position="279"/>
    </location>
    <ligand>
        <name>Zn(2+)</name>
        <dbReference type="ChEBI" id="CHEBI:29105"/>
    </ligand>
</feature>
<evidence type="ECO:0000256" key="3">
    <source>
        <dbReference type="ARBA" id="ARBA00022723"/>
    </source>
</evidence>
<dbReference type="NCBIfam" id="TIGR00157">
    <property type="entry name" value="ribosome small subunit-dependent GTPase A"/>
    <property type="match status" value="1"/>
</dbReference>
<dbReference type="RefSeq" id="WP_119436150.1">
    <property type="nucleotide sequence ID" value="NZ_QWGR01000001.1"/>
</dbReference>
<organism evidence="13 14">
    <name type="scientific">Maribellus luteus</name>
    <dbReference type="NCBI Taxonomy" id="2305463"/>
    <lineage>
        <taxon>Bacteria</taxon>
        <taxon>Pseudomonadati</taxon>
        <taxon>Bacteroidota</taxon>
        <taxon>Bacteroidia</taxon>
        <taxon>Marinilabiliales</taxon>
        <taxon>Prolixibacteraceae</taxon>
        <taxon>Maribellus</taxon>
    </lineage>
</organism>
<feature type="domain" description="EngC GTPase" evidence="11">
    <location>
        <begin position="105"/>
        <end position="254"/>
    </location>
</feature>
<dbReference type="InterPro" id="IPR030378">
    <property type="entry name" value="G_CP_dom"/>
</dbReference>
<dbReference type="SUPFAM" id="SSF50249">
    <property type="entry name" value="Nucleic acid-binding proteins"/>
    <property type="match status" value="1"/>
</dbReference>
<dbReference type="SUPFAM" id="SSF52540">
    <property type="entry name" value="P-loop containing nucleoside triphosphate hydrolases"/>
    <property type="match status" value="1"/>
</dbReference>
<dbReference type="PROSITE" id="PS51721">
    <property type="entry name" value="G_CP"/>
    <property type="match status" value="1"/>
</dbReference>
<evidence type="ECO:0000256" key="1">
    <source>
        <dbReference type="ARBA" id="ARBA00022490"/>
    </source>
</evidence>
<dbReference type="AlphaFoldDB" id="A0A399T771"/>
<comment type="function">
    <text evidence="10">One of several proteins that assist in the late maturation steps of the functional core of the 30S ribosomal subunit. Helps release RbfA from mature subunits. May play a role in the assembly of ribosomal proteins into the subunit. Circularly permuted GTPase that catalyzes slow GTP hydrolysis, GTPase activity is stimulated by the 30S ribosomal subunit.</text>
</comment>
<comment type="subcellular location">
    <subcellularLocation>
        <location evidence="10">Cytoplasm</location>
    </subcellularLocation>
</comment>
<dbReference type="Pfam" id="PF03193">
    <property type="entry name" value="RsgA_GTPase"/>
    <property type="match status" value="1"/>
</dbReference>
<comment type="cofactor">
    <cofactor evidence="10">
        <name>Zn(2+)</name>
        <dbReference type="ChEBI" id="CHEBI:29105"/>
    </cofactor>
    <text evidence="10">Binds 1 zinc ion per subunit.</text>
</comment>
<evidence type="ECO:0000256" key="10">
    <source>
        <dbReference type="HAMAP-Rule" id="MF_01820"/>
    </source>
</evidence>
<dbReference type="Gene3D" id="3.40.50.300">
    <property type="entry name" value="P-loop containing nucleotide triphosphate hydrolases"/>
    <property type="match status" value="1"/>
</dbReference>
<sequence>MKLPGFSEKMAGLIGSVNSSELARVIIEHKERYIVQTEAGVYQAEITGNIRFSARSRADFPAVGDWVRITPMDAQNAVILEVFPRYSSLSRQAVGKQADLQIIASNIDVAFIVQSVGHDFNINRLERYLAICYSGKIEPMILLTKTDLIPQAEIDSLMETIRKRLPKVKLIAISSENGTGYNLLEETMQANVTYCFVGSSGVGKSTIINHLSNEEKLTTSAISTSTQKGRHTTTHRELFVLENGSIVIDTPGMRELGMTDDSSGIDLTYDHITELASSCRYDDCSHTGEKGCAVLAAVENGELSEETYQNYLKLKREQQHFSSTIHEKRQKGKEFGKMVKAVMKEHKKNKY</sequence>
<reference evidence="13 14" key="1">
    <citation type="submission" date="2018-08" db="EMBL/GenBank/DDBJ databases">
        <title>Pallidiluteibacterium maritimus gen. nov., sp. nov., isolated from coastal sediment.</title>
        <authorList>
            <person name="Zhou L.Y."/>
        </authorList>
    </citation>
    <scope>NUCLEOTIDE SEQUENCE [LARGE SCALE GENOMIC DNA]</scope>
    <source>
        <strain evidence="13 14">XSD2</strain>
    </source>
</reference>
<evidence type="ECO:0000256" key="2">
    <source>
        <dbReference type="ARBA" id="ARBA00022517"/>
    </source>
</evidence>
<dbReference type="EC" id="3.6.1.-" evidence="10"/>
<dbReference type="CDD" id="cd01854">
    <property type="entry name" value="YjeQ_EngC"/>
    <property type="match status" value="1"/>
</dbReference>
<dbReference type="GO" id="GO:0042274">
    <property type="term" value="P:ribosomal small subunit biogenesis"/>
    <property type="evidence" value="ECO:0007669"/>
    <property type="project" value="UniProtKB-UniRule"/>
</dbReference>
<dbReference type="GO" id="GO:0019843">
    <property type="term" value="F:rRNA binding"/>
    <property type="evidence" value="ECO:0007669"/>
    <property type="project" value="UniProtKB-KW"/>
</dbReference>
<dbReference type="InterPro" id="IPR010914">
    <property type="entry name" value="RsgA_GTPase_dom"/>
</dbReference>
<keyword evidence="2 10" id="KW-0690">Ribosome biogenesis</keyword>
<comment type="similarity">
    <text evidence="10">Belongs to the TRAFAC class YlqF/YawG GTPase family. RsgA subfamily.</text>
</comment>